<accession>A0A8H7UKV5</accession>
<dbReference type="GO" id="GO:0016020">
    <property type="term" value="C:membrane"/>
    <property type="evidence" value="ECO:0007669"/>
    <property type="project" value="UniProtKB-SubCell"/>
</dbReference>
<keyword evidence="14 18" id="KW-0472">Membrane</keyword>
<keyword evidence="9 18" id="KW-0812">Transmembrane</keyword>
<evidence type="ECO:0000256" key="9">
    <source>
        <dbReference type="ARBA" id="ARBA00022692"/>
    </source>
</evidence>
<reference evidence="19" key="1">
    <citation type="submission" date="2020-12" db="EMBL/GenBank/DDBJ databases">
        <title>Metabolic potential, ecology and presence of endohyphal bacteria is reflected in genomic diversity of Mucoromycotina.</title>
        <authorList>
            <person name="Muszewska A."/>
            <person name="Okrasinska A."/>
            <person name="Steczkiewicz K."/>
            <person name="Drgas O."/>
            <person name="Orlowska M."/>
            <person name="Perlinska-Lenart U."/>
            <person name="Aleksandrzak-Piekarczyk T."/>
            <person name="Szatraj K."/>
            <person name="Zielenkiewicz U."/>
            <person name="Pilsyk S."/>
            <person name="Malc E."/>
            <person name="Mieczkowski P."/>
            <person name="Kruszewska J.S."/>
            <person name="Biernat P."/>
            <person name="Pawlowska J."/>
        </authorList>
    </citation>
    <scope>NUCLEOTIDE SEQUENCE</scope>
    <source>
        <strain evidence="19">WA0000051536</strain>
    </source>
</reference>
<dbReference type="OrthoDB" id="5597044at2759"/>
<dbReference type="Proteomes" id="UP000612746">
    <property type="component" value="Unassembled WGS sequence"/>
</dbReference>
<evidence type="ECO:0000256" key="7">
    <source>
        <dbReference type="ARBA" id="ARBA00004603"/>
    </source>
</evidence>
<organism evidence="19 20">
    <name type="scientific">Umbelopsis vinacea</name>
    <dbReference type="NCBI Taxonomy" id="44442"/>
    <lineage>
        <taxon>Eukaryota</taxon>
        <taxon>Fungi</taxon>
        <taxon>Fungi incertae sedis</taxon>
        <taxon>Mucoromycota</taxon>
        <taxon>Mucoromycotina</taxon>
        <taxon>Umbelopsidomycetes</taxon>
        <taxon>Umbelopsidales</taxon>
        <taxon>Umbelopsidaceae</taxon>
        <taxon>Umbelopsis</taxon>
    </lineage>
</organism>
<dbReference type="InterPro" id="IPR008590">
    <property type="entry name" value="TMEM_230/134"/>
</dbReference>
<evidence type="ECO:0000256" key="12">
    <source>
        <dbReference type="ARBA" id="ARBA00023018"/>
    </source>
</evidence>
<feature type="transmembrane region" description="Helical" evidence="18">
    <location>
        <begin position="78"/>
        <end position="100"/>
    </location>
</feature>
<dbReference type="PANTHER" id="PTHR15664:SF6">
    <property type="entry name" value="TRANSMEMBRANE PROTEIN 230"/>
    <property type="match status" value="1"/>
</dbReference>
<dbReference type="AlphaFoldDB" id="A0A8H7UKV5"/>
<dbReference type="GO" id="GO:0005770">
    <property type="term" value="C:late endosome"/>
    <property type="evidence" value="ECO:0007669"/>
    <property type="project" value="UniProtKB-SubCell"/>
</dbReference>
<keyword evidence="13" id="KW-0333">Golgi apparatus</keyword>
<evidence type="ECO:0000256" key="5">
    <source>
        <dbReference type="ARBA" id="ARBA00004419"/>
    </source>
</evidence>
<dbReference type="PANTHER" id="PTHR15664">
    <property type="entry name" value="C20ORF30 PROTEIN"/>
    <property type="match status" value="1"/>
</dbReference>
<keyword evidence="12" id="KW-0770">Synapse</keyword>
<dbReference type="GO" id="GO:0005769">
    <property type="term" value="C:early endosome"/>
    <property type="evidence" value="ECO:0007669"/>
    <property type="project" value="UniProtKB-SubCell"/>
</dbReference>
<evidence type="ECO:0000256" key="3">
    <source>
        <dbReference type="ARBA" id="ARBA00004234"/>
    </source>
</evidence>
<keyword evidence="15" id="KW-0968">Cytoplasmic vesicle</keyword>
<proteinExistence type="inferred from homology"/>
<evidence type="ECO:0000256" key="14">
    <source>
        <dbReference type="ARBA" id="ARBA00023136"/>
    </source>
</evidence>
<evidence type="ECO:0000256" key="8">
    <source>
        <dbReference type="ARBA" id="ARBA00007743"/>
    </source>
</evidence>
<comment type="similarity">
    <text evidence="8">Belongs to the TMEM134/TMEM230 family.</text>
</comment>
<evidence type="ECO:0000256" key="2">
    <source>
        <dbReference type="ARBA" id="ARBA00004172"/>
    </source>
</evidence>
<comment type="caution">
    <text evidence="19">The sequence shown here is derived from an EMBL/GenBank/DDBJ whole genome shotgun (WGS) entry which is preliminary data.</text>
</comment>
<feature type="transmembrane region" description="Helical" evidence="18">
    <location>
        <begin position="41"/>
        <end position="66"/>
    </location>
</feature>
<evidence type="ECO:0000256" key="10">
    <source>
        <dbReference type="ARBA" id="ARBA00022753"/>
    </source>
</evidence>
<name>A0A8H7UKV5_9FUNG</name>
<dbReference type="EMBL" id="JAEPRA010000005">
    <property type="protein sequence ID" value="KAG2185467.1"/>
    <property type="molecule type" value="Genomic_DNA"/>
</dbReference>
<evidence type="ECO:0000256" key="17">
    <source>
        <dbReference type="ARBA" id="ARBA00024088"/>
    </source>
</evidence>
<dbReference type="Pfam" id="PF05915">
    <property type="entry name" value="TMEM_230_134"/>
    <property type="match status" value="1"/>
</dbReference>
<evidence type="ECO:0000256" key="16">
    <source>
        <dbReference type="ARBA" id="ARBA00024003"/>
    </source>
</evidence>
<evidence type="ECO:0000256" key="11">
    <source>
        <dbReference type="ARBA" id="ARBA00022989"/>
    </source>
</evidence>
<dbReference type="GO" id="GO:0055037">
    <property type="term" value="C:recycling endosome"/>
    <property type="evidence" value="ECO:0007669"/>
    <property type="project" value="UniProtKB-SubCell"/>
</dbReference>
<comment type="subcellular location">
    <subcellularLocation>
        <location evidence="5">Cytoplasmic vesicle</location>
        <location evidence="5">Autophagosome</location>
    </subcellularLocation>
    <subcellularLocation>
        <location evidence="3">Cytoplasmic vesicle</location>
        <location evidence="3">Secretory vesicle</location>
        <location evidence="3">Synaptic vesicle</location>
    </subcellularLocation>
    <subcellularLocation>
        <location evidence="4">Early endosome</location>
    </subcellularLocation>
    <subcellularLocation>
        <location evidence="6">Golgi apparatus</location>
        <location evidence="6">trans-Golgi network</location>
    </subcellularLocation>
    <subcellularLocation>
        <location evidence="7">Late endosome</location>
    </subcellularLocation>
    <subcellularLocation>
        <location evidence="1">Membrane</location>
        <topology evidence="1">Multi-pass membrane protein</topology>
    </subcellularLocation>
    <subcellularLocation>
        <location evidence="2">Recycling endosome</location>
    </subcellularLocation>
</comment>
<dbReference type="GO" id="GO:0005794">
    <property type="term" value="C:Golgi apparatus"/>
    <property type="evidence" value="ECO:0007669"/>
    <property type="project" value="UniProtKB-SubCell"/>
</dbReference>
<comment type="function">
    <text evidence="16">Involved in trafficking and recycling of synaptic vesicles.</text>
</comment>
<evidence type="ECO:0000256" key="6">
    <source>
        <dbReference type="ARBA" id="ARBA00004601"/>
    </source>
</evidence>
<evidence type="ECO:0000256" key="1">
    <source>
        <dbReference type="ARBA" id="ARBA00004141"/>
    </source>
</evidence>
<keyword evidence="20" id="KW-1185">Reference proteome</keyword>
<evidence type="ECO:0000313" key="20">
    <source>
        <dbReference type="Proteomes" id="UP000612746"/>
    </source>
</evidence>
<keyword evidence="11 18" id="KW-1133">Transmembrane helix</keyword>
<evidence type="ECO:0000256" key="4">
    <source>
        <dbReference type="ARBA" id="ARBA00004412"/>
    </source>
</evidence>
<gene>
    <name evidence="19" type="ORF">INT44_002258</name>
</gene>
<sequence length="115" mass="13206">MPRLTNPLKKKKRQVIQLDDDAGFNDDQFAITETPIPWKAIYLATTLLLLGSMFIVLGVLIKIGIITSEIWLDRGIPFLVLGCIMFIPGAYHCYIAYYAYYRYPGYDFSMIPDMD</sequence>
<evidence type="ECO:0000256" key="18">
    <source>
        <dbReference type="SAM" id="Phobius"/>
    </source>
</evidence>
<evidence type="ECO:0000256" key="13">
    <source>
        <dbReference type="ARBA" id="ARBA00023034"/>
    </source>
</evidence>
<evidence type="ECO:0000256" key="15">
    <source>
        <dbReference type="ARBA" id="ARBA00023329"/>
    </source>
</evidence>
<keyword evidence="10" id="KW-0967">Endosome</keyword>
<dbReference type="InterPro" id="IPR044234">
    <property type="entry name" value="TMEM230"/>
</dbReference>
<protein>
    <recommendedName>
        <fullName evidence="17">Transmembrane protein 230</fullName>
    </recommendedName>
</protein>
<dbReference type="GO" id="GO:0005776">
    <property type="term" value="C:autophagosome"/>
    <property type="evidence" value="ECO:0007669"/>
    <property type="project" value="UniProtKB-SubCell"/>
</dbReference>
<evidence type="ECO:0000313" key="19">
    <source>
        <dbReference type="EMBL" id="KAG2185467.1"/>
    </source>
</evidence>